<evidence type="ECO:0000259" key="7">
    <source>
        <dbReference type="PROSITE" id="PS50850"/>
    </source>
</evidence>
<dbReference type="GO" id="GO:0005886">
    <property type="term" value="C:plasma membrane"/>
    <property type="evidence" value="ECO:0007669"/>
    <property type="project" value="UniProtKB-SubCell"/>
</dbReference>
<keyword evidence="9" id="KW-1185">Reference proteome</keyword>
<proteinExistence type="predicted"/>
<dbReference type="Proteomes" id="UP000305675">
    <property type="component" value="Unassembled WGS sequence"/>
</dbReference>
<dbReference type="SUPFAM" id="SSF103473">
    <property type="entry name" value="MFS general substrate transporter"/>
    <property type="match status" value="1"/>
</dbReference>
<dbReference type="PROSITE" id="PS50850">
    <property type="entry name" value="MFS"/>
    <property type="match status" value="1"/>
</dbReference>
<evidence type="ECO:0000256" key="1">
    <source>
        <dbReference type="ARBA" id="ARBA00004651"/>
    </source>
</evidence>
<sequence>MQIKKLMALAVVFALVPLGPMAIDLYLPSFPQMMTVFEASEPQIGQTISLYVLALGVGQLIAGPVSDRKGRKFSAMLGVFFYGLGSVLVLFSWSLEGLYGARMIQGLGAAFTMITAMAWIRDNYQGAEAGRWLSYLGGVTSAVPTVAPLLGTLLASYWGWQGGFWVMALLAALLFAMAYFCFDSPKPCQPTIEVVNSQQLKCRVRDILSDRRFLTYSLANTLSFGGLLTYISVAPIVGLTQGGLSQWTFSLMFGGIGGLQILSSLFAPWVINRLGRRRTVRFGASVIALGGIGLLWVDEVYGFFVLAAMGAAGFSLLSGSATSLALESFRHCAGLASAIDGFGRMIGAAVLVALATSLLGSGAMTLAAVLLLSVITVVAITLQGRQGEPAHER</sequence>
<evidence type="ECO:0000256" key="3">
    <source>
        <dbReference type="ARBA" id="ARBA00022692"/>
    </source>
</evidence>
<dbReference type="OrthoDB" id="9814303at2"/>
<feature type="transmembrane region" description="Helical" evidence="6">
    <location>
        <begin position="73"/>
        <end position="93"/>
    </location>
</feature>
<feature type="transmembrane region" description="Helical" evidence="6">
    <location>
        <begin position="213"/>
        <end position="237"/>
    </location>
</feature>
<dbReference type="InterPro" id="IPR050189">
    <property type="entry name" value="MFS_Efflux_Transporters"/>
</dbReference>
<feature type="transmembrane region" description="Helical" evidence="6">
    <location>
        <begin position="365"/>
        <end position="384"/>
    </location>
</feature>
<dbReference type="GO" id="GO:0022857">
    <property type="term" value="F:transmembrane transporter activity"/>
    <property type="evidence" value="ECO:0007669"/>
    <property type="project" value="InterPro"/>
</dbReference>
<feature type="transmembrane region" description="Helical" evidence="6">
    <location>
        <begin position="48"/>
        <end position="66"/>
    </location>
</feature>
<name>A0A4U1BVL3_9GAMM</name>
<evidence type="ECO:0000256" key="4">
    <source>
        <dbReference type="ARBA" id="ARBA00022989"/>
    </source>
</evidence>
<keyword evidence="2" id="KW-1003">Cell membrane</keyword>
<keyword evidence="3 6" id="KW-0812">Transmembrane</keyword>
<dbReference type="CDD" id="cd17320">
    <property type="entry name" value="MFS_MdfA_MDR_like"/>
    <property type="match status" value="1"/>
</dbReference>
<evidence type="ECO:0000313" key="9">
    <source>
        <dbReference type="Proteomes" id="UP000305675"/>
    </source>
</evidence>
<dbReference type="PANTHER" id="PTHR43124">
    <property type="entry name" value="PURINE EFFLUX PUMP PBUE"/>
    <property type="match status" value="1"/>
</dbReference>
<keyword evidence="5 6" id="KW-0472">Membrane</keyword>
<dbReference type="EMBL" id="SWCJ01000001">
    <property type="protein sequence ID" value="TKB58504.1"/>
    <property type="molecule type" value="Genomic_DNA"/>
</dbReference>
<feature type="transmembrane region" description="Helical" evidence="6">
    <location>
        <begin position="99"/>
        <end position="120"/>
    </location>
</feature>
<feature type="domain" description="Major facilitator superfamily (MFS) profile" evidence="7">
    <location>
        <begin position="5"/>
        <end position="385"/>
    </location>
</feature>
<feature type="transmembrane region" description="Helical" evidence="6">
    <location>
        <begin position="132"/>
        <end position="158"/>
    </location>
</feature>
<organism evidence="8 9">
    <name type="scientific">Ferrimonas aestuarii</name>
    <dbReference type="NCBI Taxonomy" id="2569539"/>
    <lineage>
        <taxon>Bacteria</taxon>
        <taxon>Pseudomonadati</taxon>
        <taxon>Pseudomonadota</taxon>
        <taxon>Gammaproteobacteria</taxon>
        <taxon>Alteromonadales</taxon>
        <taxon>Ferrimonadaceae</taxon>
        <taxon>Ferrimonas</taxon>
    </lineage>
</organism>
<comment type="subcellular location">
    <subcellularLocation>
        <location evidence="1">Cell membrane</location>
        <topology evidence="1">Multi-pass membrane protein</topology>
    </subcellularLocation>
</comment>
<dbReference type="Pfam" id="PF07690">
    <property type="entry name" value="MFS_1"/>
    <property type="match status" value="1"/>
</dbReference>
<evidence type="ECO:0000256" key="2">
    <source>
        <dbReference type="ARBA" id="ARBA00022475"/>
    </source>
</evidence>
<comment type="caution">
    <text evidence="8">The sequence shown here is derived from an EMBL/GenBank/DDBJ whole genome shotgun (WGS) entry which is preliminary data.</text>
</comment>
<feature type="transmembrane region" description="Helical" evidence="6">
    <location>
        <begin position="279"/>
        <end position="297"/>
    </location>
</feature>
<evidence type="ECO:0000256" key="5">
    <source>
        <dbReference type="ARBA" id="ARBA00023136"/>
    </source>
</evidence>
<dbReference type="InterPro" id="IPR020846">
    <property type="entry name" value="MFS_dom"/>
</dbReference>
<evidence type="ECO:0000256" key="6">
    <source>
        <dbReference type="SAM" id="Phobius"/>
    </source>
</evidence>
<dbReference type="PANTHER" id="PTHR43124:SF3">
    <property type="entry name" value="CHLORAMPHENICOL EFFLUX PUMP RV0191"/>
    <property type="match status" value="1"/>
</dbReference>
<evidence type="ECO:0000313" key="8">
    <source>
        <dbReference type="EMBL" id="TKB58504.1"/>
    </source>
</evidence>
<feature type="transmembrane region" description="Helical" evidence="6">
    <location>
        <begin position="164"/>
        <end position="182"/>
    </location>
</feature>
<protein>
    <submittedName>
        <fullName evidence="8">Multidrug effflux MFS transporter</fullName>
    </submittedName>
</protein>
<reference evidence="8 9" key="1">
    <citation type="submission" date="2019-04" db="EMBL/GenBank/DDBJ databases">
        <authorList>
            <person name="Hwang J.C."/>
        </authorList>
    </citation>
    <scope>NUCLEOTIDE SEQUENCE [LARGE SCALE GENOMIC DNA]</scope>
    <source>
        <strain evidence="8 9">IMCC35002</strain>
    </source>
</reference>
<feature type="transmembrane region" description="Helical" evidence="6">
    <location>
        <begin position="338"/>
        <end position="359"/>
    </location>
</feature>
<dbReference type="InterPro" id="IPR011701">
    <property type="entry name" value="MFS"/>
</dbReference>
<accession>A0A4U1BVL3</accession>
<feature type="transmembrane region" description="Helical" evidence="6">
    <location>
        <begin position="303"/>
        <end position="326"/>
    </location>
</feature>
<dbReference type="AlphaFoldDB" id="A0A4U1BVL3"/>
<feature type="transmembrane region" description="Helical" evidence="6">
    <location>
        <begin position="249"/>
        <end position="267"/>
    </location>
</feature>
<dbReference type="RefSeq" id="WP_136861652.1">
    <property type="nucleotide sequence ID" value="NZ_SWCJ01000001.1"/>
</dbReference>
<gene>
    <name evidence="8" type="ORF">FCL42_01800</name>
</gene>
<keyword evidence="4 6" id="KW-1133">Transmembrane helix</keyword>
<dbReference type="Gene3D" id="1.20.1720.10">
    <property type="entry name" value="Multidrug resistance protein D"/>
    <property type="match status" value="1"/>
</dbReference>
<dbReference type="InterPro" id="IPR036259">
    <property type="entry name" value="MFS_trans_sf"/>
</dbReference>